<keyword evidence="7" id="KW-0812">Transmembrane</keyword>
<dbReference type="Gene3D" id="3.90.70.10">
    <property type="entry name" value="Cysteine proteinases"/>
    <property type="match status" value="1"/>
</dbReference>
<evidence type="ECO:0000256" key="7">
    <source>
        <dbReference type="SAM" id="Phobius"/>
    </source>
</evidence>
<dbReference type="EMBL" id="CAMAPE010000051">
    <property type="protein sequence ID" value="CAH9108203.1"/>
    <property type="molecule type" value="Genomic_DNA"/>
</dbReference>
<evidence type="ECO:0000313" key="10">
    <source>
        <dbReference type="EMBL" id="CAH9108203.1"/>
    </source>
</evidence>
<dbReference type="GO" id="GO:0005829">
    <property type="term" value="C:cytosol"/>
    <property type="evidence" value="ECO:0007669"/>
    <property type="project" value="TreeGrafter"/>
</dbReference>
<reference evidence="10" key="1">
    <citation type="submission" date="2022-07" db="EMBL/GenBank/DDBJ databases">
        <authorList>
            <person name="Macas J."/>
            <person name="Novak P."/>
            <person name="Neumann P."/>
        </authorList>
    </citation>
    <scope>NUCLEOTIDE SEQUENCE</scope>
</reference>
<dbReference type="InterPro" id="IPR001394">
    <property type="entry name" value="Peptidase_C19_UCH"/>
</dbReference>
<dbReference type="AlphaFoldDB" id="A0A9P1EJC9"/>
<organism evidence="10 11">
    <name type="scientific">Cuscuta europaea</name>
    <name type="common">European dodder</name>
    <dbReference type="NCBI Taxonomy" id="41803"/>
    <lineage>
        <taxon>Eukaryota</taxon>
        <taxon>Viridiplantae</taxon>
        <taxon>Streptophyta</taxon>
        <taxon>Embryophyta</taxon>
        <taxon>Tracheophyta</taxon>
        <taxon>Spermatophyta</taxon>
        <taxon>Magnoliopsida</taxon>
        <taxon>eudicotyledons</taxon>
        <taxon>Gunneridae</taxon>
        <taxon>Pentapetalae</taxon>
        <taxon>asterids</taxon>
        <taxon>lamiids</taxon>
        <taxon>Solanales</taxon>
        <taxon>Convolvulaceae</taxon>
        <taxon>Cuscuteae</taxon>
        <taxon>Cuscuta</taxon>
        <taxon>Cuscuta subgen. Cuscuta</taxon>
    </lineage>
</organism>
<keyword evidence="4" id="KW-0862">Zinc</keyword>
<feature type="region of interest" description="Disordered" evidence="6">
    <location>
        <begin position="721"/>
        <end position="756"/>
    </location>
</feature>
<dbReference type="PROSITE" id="PS50865">
    <property type="entry name" value="ZF_MYND_2"/>
    <property type="match status" value="1"/>
</dbReference>
<dbReference type="InterPro" id="IPR028889">
    <property type="entry name" value="USP"/>
</dbReference>
<dbReference type="GO" id="GO:0008270">
    <property type="term" value="F:zinc ion binding"/>
    <property type="evidence" value="ECO:0007669"/>
    <property type="project" value="UniProtKB-KW"/>
</dbReference>
<feature type="compositionally biased region" description="Polar residues" evidence="6">
    <location>
        <begin position="725"/>
        <end position="756"/>
    </location>
</feature>
<dbReference type="InterPro" id="IPR018200">
    <property type="entry name" value="USP_CS"/>
</dbReference>
<feature type="transmembrane region" description="Helical" evidence="7">
    <location>
        <begin position="12"/>
        <end position="30"/>
    </location>
</feature>
<dbReference type="Pfam" id="PF01753">
    <property type="entry name" value="zf-MYND"/>
    <property type="match status" value="1"/>
</dbReference>
<dbReference type="SUPFAM" id="SSF144232">
    <property type="entry name" value="HIT/MYND zinc finger-like"/>
    <property type="match status" value="1"/>
</dbReference>
<dbReference type="PANTHER" id="PTHR24006">
    <property type="entry name" value="UBIQUITIN CARBOXYL-TERMINAL HYDROLASE"/>
    <property type="match status" value="1"/>
</dbReference>
<evidence type="ECO:0000256" key="1">
    <source>
        <dbReference type="ARBA" id="ARBA00009085"/>
    </source>
</evidence>
<keyword evidence="7" id="KW-0472">Membrane</keyword>
<dbReference type="Gene3D" id="6.10.140.2220">
    <property type="match status" value="1"/>
</dbReference>
<proteinExistence type="inferred from homology"/>
<dbReference type="InterPro" id="IPR050164">
    <property type="entry name" value="Peptidase_C19"/>
</dbReference>
<comment type="caution">
    <text evidence="10">The sequence shown here is derived from an EMBL/GenBank/DDBJ whole genome shotgun (WGS) entry which is preliminary data.</text>
</comment>
<dbReference type="Proteomes" id="UP001152484">
    <property type="component" value="Unassembled WGS sequence"/>
</dbReference>
<dbReference type="OrthoDB" id="420187at2759"/>
<dbReference type="FunFam" id="3.90.70.10:FF:000026">
    <property type="entry name" value="Ubiquitin carboxyl-terminal hydrolase 15"/>
    <property type="match status" value="1"/>
</dbReference>
<evidence type="ECO:0000256" key="5">
    <source>
        <dbReference type="PROSITE-ProRule" id="PRU00134"/>
    </source>
</evidence>
<protein>
    <submittedName>
        <fullName evidence="10">Uncharacterized protein</fullName>
    </submittedName>
</protein>
<dbReference type="GO" id="GO:0016579">
    <property type="term" value="P:protein deubiquitination"/>
    <property type="evidence" value="ECO:0007669"/>
    <property type="project" value="InterPro"/>
</dbReference>
<dbReference type="Pfam" id="PF00443">
    <property type="entry name" value="UCH"/>
    <property type="match status" value="1"/>
</dbReference>
<feature type="domain" description="MYND-type" evidence="9">
    <location>
        <begin position="62"/>
        <end position="98"/>
    </location>
</feature>
<evidence type="ECO:0000313" key="11">
    <source>
        <dbReference type="Proteomes" id="UP001152484"/>
    </source>
</evidence>
<comment type="similarity">
    <text evidence="1">Belongs to the peptidase C19 family.</text>
</comment>
<accession>A0A9P1EJC9</accession>
<dbReference type="PROSITE" id="PS50235">
    <property type="entry name" value="USP_3"/>
    <property type="match status" value="1"/>
</dbReference>
<dbReference type="PROSITE" id="PS00972">
    <property type="entry name" value="USP_1"/>
    <property type="match status" value="1"/>
</dbReference>
<feature type="region of interest" description="Disordered" evidence="6">
    <location>
        <begin position="800"/>
        <end position="837"/>
    </location>
</feature>
<dbReference type="PANTHER" id="PTHR24006:SF677">
    <property type="entry name" value="UBIQUITIN CARBOXYL-TERMINAL HYDROLASE 19"/>
    <property type="match status" value="1"/>
</dbReference>
<evidence type="ECO:0000259" key="9">
    <source>
        <dbReference type="PROSITE" id="PS50865"/>
    </source>
</evidence>
<evidence type="ECO:0000256" key="3">
    <source>
        <dbReference type="ARBA" id="ARBA00022771"/>
    </source>
</evidence>
<dbReference type="InterPro" id="IPR038765">
    <property type="entry name" value="Papain-like_cys_pep_sf"/>
</dbReference>
<dbReference type="CDD" id="cd02661">
    <property type="entry name" value="Peptidase_C19E"/>
    <property type="match status" value="1"/>
</dbReference>
<keyword evidence="11" id="KW-1185">Reference proteome</keyword>
<dbReference type="PROSITE" id="PS01360">
    <property type="entry name" value="ZF_MYND_1"/>
    <property type="match status" value="1"/>
</dbReference>
<dbReference type="InterPro" id="IPR002893">
    <property type="entry name" value="Znf_MYND"/>
</dbReference>
<evidence type="ECO:0000256" key="4">
    <source>
        <dbReference type="ARBA" id="ARBA00022833"/>
    </source>
</evidence>
<feature type="compositionally biased region" description="Polar residues" evidence="6">
    <location>
        <begin position="103"/>
        <end position="115"/>
    </location>
</feature>
<evidence type="ECO:0000256" key="6">
    <source>
        <dbReference type="SAM" id="MobiDB-lite"/>
    </source>
</evidence>
<keyword evidence="3 5" id="KW-0863">Zinc-finger</keyword>
<keyword evidence="2" id="KW-0479">Metal-binding</keyword>
<dbReference type="SUPFAM" id="SSF54001">
    <property type="entry name" value="Cysteine proteinases"/>
    <property type="match status" value="1"/>
</dbReference>
<dbReference type="GO" id="GO:0005634">
    <property type="term" value="C:nucleus"/>
    <property type="evidence" value="ECO:0007669"/>
    <property type="project" value="TreeGrafter"/>
</dbReference>
<dbReference type="GO" id="GO:0004843">
    <property type="term" value="F:cysteine-type deubiquitinase activity"/>
    <property type="evidence" value="ECO:0007669"/>
    <property type="project" value="InterPro"/>
</dbReference>
<keyword evidence="7" id="KW-1133">Transmembrane helix</keyword>
<feature type="domain" description="USP" evidence="8">
    <location>
        <begin position="162"/>
        <end position="468"/>
    </location>
</feature>
<gene>
    <name evidence="10" type="ORF">CEURO_LOCUS18027</name>
</gene>
<sequence>MSVSADLNLAWVLQFIVTAFLIALGLLHLLKNTASKYFFVDANFNSSAAGHPRKMGVLDVGCAVCRKPGPKKCSGCKRVNYCSETCQRSHWNSHKSECRDSRTSGINKSPMGTSTPRRRTSEVSLVPASGTSNVLNLSGQILFPYEEFIDLFNWDKPGFPPCGLLNCGNSCFANVVLQCLVYTRPLVAYILEKGHRRQCRRNDWCFFCEFECHVERARQSSQSFSPINILSRLPSLGGNLGYGKQEDAHEFMRFAIDTMQLVCLDEFGGEKAIHPSSQETTLIQHIFGGRLQSQVICTKCNTISNQYENIMDLTVEIDGDIASLEECLDKFTARESLHGDNMYKCDKCNDYVGAWKRLMICQAPNILTIALKRFQRGRFGKLNKRVTFPETLELCPYMSGTSESDEFYKLYAVIVHVDMLNASFFGHYICYVKDHCGRWYRIDDCKVACVDLDEVLSQGAYMLFYSRISARPTCLYHIENSKGEEQTVAEVEEVQPCLNEAVKSHTSESLDVPPLPSGLLSTEEHFKMTTHTSKGEMHPEKHVEVSSQDQEMVDCEAPEPAQSSGSFTQAPISRMEYKGEENSNVHLLIISTWGCQNDSGDKGDLQSSIHSGKNDKVSSQDQEMVDCKAPELAQSFVSSTQLPISKIEGESKANVIGHLLSNSTGGGQTKSGDKSVLHNIHLGKNGEVCSHDQEMVDYMAAEPAQTSVSSTHTLVSPKVEDETKANSNCHLLRNSTGGSQTNSSDKGGLQSNFSNGKISGNNMVTANSSAKQYSNGIQDGLKKEKQKPLFAPGFLDKRPLNNKVIRPGSEVTGNKRREERQNGFAGLNKQDNNHFCE</sequence>
<evidence type="ECO:0000259" key="8">
    <source>
        <dbReference type="PROSITE" id="PS50235"/>
    </source>
</evidence>
<feature type="region of interest" description="Disordered" evidence="6">
    <location>
        <begin position="101"/>
        <end position="123"/>
    </location>
</feature>
<name>A0A9P1EJC9_CUSEU</name>
<evidence type="ECO:0000256" key="2">
    <source>
        <dbReference type="ARBA" id="ARBA00022723"/>
    </source>
</evidence>